<accession>A0A5C1K2Y0</accession>
<feature type="region of interest" description="Disordered" evidence="1">
    <location>
        <begin position="208"/>
        <end position="234"/>
    </location>
</feature>
<organism evidence="2">
    <name type="scientific">Guadeloupe mosquito mononega-like virus</name>
    <dbReference type="NCBI Taxonomy" id="2607732"/>
    <lineage>
        <taxon>Viruses</taxon>
        <taxon>Riboviria</taxon>
        <taxon>Orthornavirae</taxon>
        <taxon>Negarnaviricota</taxon>
        <taxon>Haploviricotina</taxon>
        <taxon>Monjiviricetes</taxon>
        <taxon>Mononegavirales</taxon>
    </lineage>
</organism>
<gene>
    <name evidence="2" type="primary">orf3</name>
</gene>
<dbReference type="EMBL" id="MN053736">
    <property type="protein sequence ID" value="QEM39174.1"/>
    <property type="molecule type" value="Viral_cRNA"/>
</dbReference>
<proteinExistence type="predicted"/>
<evidence type="ECO:0000313" key="2">
    <source>
        <dbReference type="EMBL" id="QEM39174.1"/>
    </source>
</evidence>
<name>A0A5C1K2Y0_9MONO</name>
<sequence length="440" mass="49961">MECMNEAQYEWTSFLKGKIPLTREFWETERWIGENVVTLWYGTQVLRYMVTGGMKDFFQALCLMSPTEEPGEPQSSFSWPVLMMNGYSLSDQCVGLMKCIESCNDPRLFLNLLNVDCPLHPLIRPSIDQLDSIVTHISLQICLDVDLIALETQRKKAPRIRERLRRREEPTQMLCHHKVQRVAPKSGQNNKAVDAAEKVQRVVLAHTGAVPKRGGERTARDSKVQPLPPTEEESREINEYLNQVRLSDETKGPVLAQEDPLSHLFREVTAKGEIGQYLSEWGARTLYKKYDATLGRIKSIPPYEALEVIDYGCRSVLAQMLSGADYDRVFCSTRWPERRNAVDDIASEVVSRMRLSSGVEPIVREMHNQVSKIYHRLVSQGSLGSESFGDLSIPSTLPQVSRPTPCPVDDDQLSVTFSARPPFKSGYKIVKIGDSYKYTK</sequence>
<reference evidence="2" key="1">
    <citation type="journal article" date="2019" name="Microbiome">
        <title>Stable distinct core eukaryotic viromes in different mosquito species from Guadeloupe, using single mosquito viral metagenomics.</title>
        <authorList>
            <person name="Shi C."/>
            <person name="Beller L."/>
            <person name="Deboutte W."/>
            <person name="Yinda K.C."/>
            <person name="Delang L."/>
            <person name="Vega-Rua A."/>
            <person name="Failloux A.B."/>
            <person name="Matthijnssens J."/>
        </authorList>
    </citation>
    <scope>NUCLEOTIDE SEQUENCE</scope>
    <source>
        <strain evidence="2">Ab-AAF-1-3/2</strain>
    </source>
</reference>
<evidence type="ECO:0000256" key="1">
    <source>
        <dbReference type="SAM" id="MobiDB-lite"/>
    </source>
</evidence>
<protein>
    <submittedName>
        <fullName evidence="2">Glycoprotein</fullName>
    </submittedName>
</protein>
<feature type="compositionally biased region" description="Basic and acidic residues" evidence="1">
    <location>
        <begin position="213"/>
        <end position="223"/>
    </location>
</feature>